<comment type="caution">
    <text evidence="3">The sequence shown here is derived from an EMBL/GenBank/DDBJ whole genome shotgun (WGS) entry which is preliminary data.</text>
</comment>
<dbReference type="InterPro" id="IPR050275">
    <property type="entry name" value="PGM_Phosphatase"/>
</dbReference>
<feature type="binding site" evidence="2">
    <location>
        <position position="61"/>
    </location>
    <ligand>
        <name>substrate</name>
    </ligand>
</feature>
<name>A0A2A2G9U0_9BACT</name>
<feature type="binding site" evidence="2">
    <location>
        <begin position="10"/>
        <end position="17"/>
    </location>
    <ligand>
        <name>substrate</name>
    </ligand>
</feature>
<evidence type="ECO:0000256" key="1">
    <source>
        <dbReference type="PIRSR" id="PIRSR613078-1"/>
    </source>
</evidence>
<protein>
    <submittedName>
        <fullName evidence="3">Histidine phosphatase family protein</fullName>
    </submittedName>
</protein>
<gene>
    <name evidence="3" type="ORF">CK503_10735</name>
</gene>
<dbReference type="SMART" id="SM00855">
    <property type="entry name" value="PGAM"/>
    <property type="match status" value="1"/>
</dbReference>
<dbReference type="SUPFAM" id="SSF53254">
    <property type="entry name" value="Phosphoglycerate mutase-like"/>
    <property type="match status" value="1"/>
</dbReference>
<sequence length="215" mass="24704">MSVTNIYLARHGETEYNRCDQIQGRGIDAPLNDTGVQQAHAIARYLQDVSIQRIVSSSLKRSRQTAEAIAKQQRLEVATYRDLDEMDFGILEGRPISEIKSELKHLHERWKSGDVDFASDQGESPSAVFNRANKRARKILEENKQKNLLFVLHGRLLRILLSEWLEHGLHNMHKIPHSNGALYHLQWNSTGFESLYINKTDHLVELDPKEEVVSK</sequence>
<dbReference type="CDD" id="cd07067">
    <property type="entry name" value="HP_PGM_like"/>
    <property type="match status" value="1"/>
</dbReference>
<evidence type="ECO:0000313" key="4">
    <source>
        <dbReference type="Proteomes" id="UP000218831"/>
    </source>
</evidence>
<dbReference type="RefSeq" id="WP_095606814.1">
    <property type="nucleotide sequence ID" value="NZ_NSKE01000007.1"/>
</dbReference>
<dbReference type="InterPro" id="IPR029033">
    <property type="entry name" value="His_PPase_superfam"/>
</dbReference>
<evidence type="ECO:0000313" key="3">
    <source>
        <dbReference type="EMBL" id="PAU93623.1"/>
    </source>
</evidence>
<dbReference type="InterPro" id="IPR001345">
    <property type="entry name" value="PG/BPGM_mutase_AS"/>
</dbReference>
<reference evidence="3 4" key="1">
    <citation type="submission" date="2017-08" db="EMBL/GenBank/DDBJ databases">
        <title>Aliifodinibius alkalisoli sp. nov., isolated from saline alkaline soil.</title>
        <authorList>
            <person name="Liu D."/>
            <person name="Zhang G."/>
        </authorList>
    </citation>
    <scope>NUCLEOTIDE SEQUENCE [LARGE SCALE GENOMIC DNA]</scope>
    <source>
        <strain evidence="3 4">WN023</strain>
    </source>
</reference>
<dbReference type="PIRSF" id="PIRSF000709">
    <property type="entry name" value="6PFK_2-Ptase"/>
    <property type="match status" value="1"/>
</dbReference>
<dbReference type="PANTHER" id="PTHR48100">
    <property type="entry name" value="BROAD-SPECIFICITY PHOSPHATASE YOR283W-RELATED"/>
    <property type="match status" value="1"/>
</dbReference>
<dbReference type="InterPro" id="IPR013078">
    <property type="entry name" value="His_Pase_superF_clade-1"/>
</dbReference>
<feature type="active site" description="Proton donor/acceptor" evidence="1">
    <location>
        <position position="85"/>
    </location>
</feature>
<feature type="active site" description="Tele-phosphohistidine intermediate" evidence="1">
    <location>
        <position position="11"/>
    </location>
</feature>
<dbReference type="Pfam" id="PF00300">
    <property type="entry name" value="His_Phos_1"/>
    <property type="match status" value="1"/>
</dbReference>
<dbReference type="Gene3D" id="3.40.50.1240">
    <property type="entry name" value="Phosphoglycerate mutase-like"/>
    <property type="match status" value="1"/>
</dbReference>
<dbReference type="GO" id="GO:0016791">
    <property type="term" value="F:phosphatase activity"/>
    <property type="evidence" value="ECO:0007669"/>
    <property type="project" value="TreeGrafter"/>
</dbReference>
<dbReference type="EMBL" id="NSKE01000007">
    <property type="protein sequence ID" value="PAU93623.1"/>
    <property type="molecule type" value="Genomic_DNA"/>
</dbReference>
<keyword evidence="4" id="KW-1185">Reference proteome</keyword>
<accession>A0A2A2G9U0</accession>
<evidence type="ECO:0000256" key="2">
    <source>
        <dbReference type="PIRSR" id="PIRSR613078-2"/>
    </source>
</evidence>
<dbReference type="Proteomes" id="UP000218831">
    <property type="component" value="Unassembled WGS sequence"/>
</dbReference>
<dbReference type="PROSITE" id="PS00175">
    <property type="entry name" value="PG_MUTASE"/>
    <property type="match status" value="1"/>
</dbReference>
<organism evidence="3 4">
    <name type="scientific">Fodinibius salipaludis</name>
    <dbReference type="NCBI Taxonomy" id="2032627"/>
    <lineage>
        <taxon>Bacteria</taxon>
        <taxon>Pseudomonadati</taxon>
        <taxon>Balneolota</taxon>
        <taxon>Balneolia</taxon>
        <taxon>Balneolales</taxon>
        <taxon>Balneolaceae</taxon>
        <taxon>Fodinibius</taxon>
    </lineage>
</organism>
<proteinExistence type="predicted"/>
<dbReference type="AlphaFoldDB" id="A0A2A2G9U0"/>
<dbReference type="OrthoDB" id="9782128at2"/>